<accession>A0A6J7VKZ5</accession>
<evidence type="ECO:0000313" key="1">
    <source>
        <dbReference type="EMBL" id="CAB5079609.1"/>
    </source>
</evidence>
<protein>
    <submittedName>
        <fullName evidence="1">Uncharacterized protein</fullName>
    </submittedName>
</protein>
<reference evidence="1" key="1">
    <citation type="submission" date="2020-05" db="EMBL/GenBank/DDBJ databases">
        <authorList>
            <person name="Chiriac C."/>
            <person name="Salcher M."/>
            <person name="Ghai R."/>
            <person name="Kavagutti S V."/>
        </authorList>
    </citation>
    <scope>NUCLEOTIDE SEQUENCE</scope>
</reference>
<organism evidence="1">
    <name type="scientific">uncultured Caudovirales phage</name>
    <dbReference type="NCBI Taxonomy" id="2100421"/>
    <lineage>
        <taxon>Viruses</taxon>
        <taxon>Duplodnaviria</taxon>
        <taxon>Heunggongvirae</taxon>
        <taxon>Uroviricota</taxon>
        <taxon>Caudoviricetes</taxon>
        <taxon>Peduoviridae</taxon>
        <taxon>Maltschvirus</taxon>
        <taxon>Maltschvirus maltsch</taxon>
    </lineage>
</organism>
<proteinExistence type="predicted"/>
<dbReference type="EMBL" id="LR798192">
    <property type="protein sequence ID" value="CAB5079609.1"/>
    <property type="molecule type" value="Genomic_DNA"/>
</dbReference>
<name>A0A6J7VKZ5_9CAUD</name>
<gene>
    <name evidence="1" type="ORF">UFOVP146_34</name>
</gene>
<sequence length="177" mass="18332">MTTIIGGSSPSVTFPDSTVQDTSAIVGGKVPYANLPAGSVLQVVSVTYTTQATSASNTFADTGLTASITPKFSTSKILVFVDCAGCNKNGNNTYLQLRLVRNSTIISQFEDISGYTASTTFNAIGSVSTNYLDSPVTTSATTYKVQIANGNNVGIVAINNFIGVSSSSTITLMEIAQ</sequence>